<accession>A0ABN8NUQ1</accession>
<protein>
    <submittedName>
        <fullName evidence="2">Uncharacterized protein</fullName>
    </submittedName>
</protein>
<dbReference type="EMBL" id="CALNXK010000036">
    <property type="protein sequence ID" value="CAH3121863.1"/>
    <property type="molecule type" value="Genomic_DNA"/>
</dbReference>
<reference evidence="2 3" key="1">
    <citation type="submission" date="2022-05" db="EMBL/GenBank/DDBJ databases">
        <authorList>
            <consortium name="Genoscope - CEA"/>
            <person name="William W."/>
        </authorList>
    </citation>
    <scope>NUCLEOTIDE SEQUENCE [LARGE SCALE GENOMIC DNA]</scope>
</reference>
<evidence type="ECO:0000256" key="1">
    <source>
        <dbReference type="SAM" id="Coils"/>
    </source>
</evidence>
<organism evidence="2 3">
    <name type="scientific">Porites lobata</name>
    <dbReference type="NCBI Taxonomy" id="104759"/>
    <lineage>
        <taxon>Eukaryota</taxon>
        <taxon>Metazoa</taxon>
        <taxon>Cnidaria</taxon>
        <taxon>Anthozoa</taxon>
        <taxon>Hexacorallia</taxon>
        <taxon>Scleractinia</taxon>
        <taxon>Fungiina</taxon>
        <taxon>Poritidae</taxon>
        <taxon>Porites</taxon>
    </lineage>
</organism>
<evidence type="ECO:0000313" key="2">
    <source>
        <dbReference type="EMBL" id="CAH3121863.1"/>
    </source>
</evidence>
<feature type="coiled-coil region" evidence="1">
    <location>
        <begin position="18"/>
        <end position="63"/>
    </location>
</feature>
<gene>
    <name evidence="2" type="ORF">PLOB_00028962</name>
</gene>
<comment type="caution">
    <text evidence="2">The sequence shown here is derived from an EMBL/GenBank/DDBJ whole genome shotgun (WGS) entry which is preliminary data.</text>
</comment>
<proteinExistence type="predicted"/>
<name>A0ABN8NUQ1_9CNID</name>
<evidence type="ECO:0000313" key="3">
    <source>
        <dbReference type="Proteomes" id="UP001159405"/>
    </source>
</evidence>
<sequence>MPRNSEDVNLGDRYAILLDESLKENQALREELKEREEQNSTKIEQLTSKKDSLCHLLEQEQTKGSDKKSNHKSAKVHVPTRCPVSSSFSFSMYKSLMDDNADFQGFYLEESANSTKNKDVFSFVVDAISYDHGGSEQCPWSPAQLRASYVTYLRSLKDTRKRRVKVDHNTVCRRQGGVREVIKPLL</sequence>
<keyword evidence="1" id="KW-0175">Coiled coil</keyword>
<dbReference type="Proteomes" id="UP001159405">
    <property type="component" value="Unassembled WGS sequence"/>
</dbReference>
<keyword evidence="3" id="KW-1185">Reference proteome</keyword>